<gene>
    <name evidence="1" type="ORF">BGTH12_LOCUS5300</name>
</gene>
<reference evidence="1" key="1">
    <citation type="submission" date="2020-10" db="EMBL/GenBank/DDBJ databases">
        <authorList>
            <person name="Muller C M."/>
        </authorList>
    </citation>
    <scope>NUCLEOTIDE SEQUENCE</scope>
    <source>
        <strain evidence="1">THUN-12</strain>
    </source>
</reference>
<dbReference type="AlphaFoldDB" id="A0A9W4D8M9"/>
<protein>
    <submittedName>
        <fullName evidence="1">BgTH12-05685</fullName>
    </submittedName>
</protein>
<evidence type="ECO:0000313" key="2">
    <source>
        <dbReference type="Proteomes" id="UP000683417"/>
    </source>
</evidence>
<organism evidence="1 2">
    <name type="scientific">Blumeria graminis f. sp. triticale</name>
    <dbReference type="NCBI Taxonomy" id="1689686"/>
    <lineage>
        <taxon>Eukaryota</taxon>
        <taxon>Fungi</taxon>
        <taxon>Dikarya</taxon>
        <taxon>Ascomycota</taxon>
        <taxon>Pezizomycotina</taxon>
        <taxon>Leotiomycetes</taxon>
        <taxon>Erysiphales</taxon>
        <taxon>Erysiphaceae</taxon>
        <taxon>Blumeria</taxon>
    </lineage>
</organism>
<proteinExistence type="predicted"/>
<accession>A0A9W4D8M9</accession>
<name>A0A9W4D8M9_BLUGR</name>
<evidence type="ECO:0000313" key="1">
    <source>
        <dbReference type="EMBL" id="CAD6503942.1"/>
    </source>
</evidence>
<dbReference type="Proteomes" id="UP000683417">
    <property type="component" value="Unassembled WGS sequence"/>
</dbReference>
<sequence>MHSITNSVLTFTSVVH</sequence>
<comment type="caution">
    <text evidence="1">The sequence shown here is derived from an EMBL/GenBank/DDBJ whole genome shotgun (WGS) entry which is preliminary data.</text>
</comment>
<dbReference type="EMBL" id="CAJHIT010000008">
    <property type="protein sequence ID" value="CAD6503942.1"/>
    <property type="molecule type" value="Genomic_DNA"/>
</dbReference>